<dbReference type="EMBL" id="JAEPRC010000107">
    <property type="protein sequence ID" value="KAG2208808.1"/>
    <property type="molecule type" value="Genomic_DNA"/>
</dbReference>
<evidence type="ECO:0000313" key="2">
    <source>
        <dbReference type="EMBL" id="KAG2208808.1"/>
    </source>
</evidence>
<proteinExistence type="predicted"/>
<accession>A0A8H7V9W9</accession>
<keyword evidence="1" id="KW-0812">Transmembrane</keyword>
<evidence type="ECO:0000256" key="1">
    <source>
        <dbReference type="SAM" id="Phobius"/>
    </source>
</evidence>
<feature type="transmembrane region" description="Helical" evidence="1">
    <location>
        <begin position="42"/>
        <end position="63"/>
    </location>
</feature>
<dbReference type="PANTHER" id="PTHR36124">
    <property type="match status" value="1"/>
</dbReference>
<dbReference type="AlphaFoldDB" id="A0A8H7V9W9"/>
<name>A0A8H7V9W9_9FUNG</name>
<protein>
    <recommendedName>
        <fullName evidence="4">ER-bound oxygenase mpaB/mpaB'/Rubber oxygenase catalytic domain-containing protein</fullName>
    </recommendedName>
</protein>
<gene>
    <name evidence="2" type="ORF">INT46_003016</name>
</gene>
<keyword evidence="1" id="KW-0472">Membrane</keyword>
<dbReference type="OrthoDB" id="545169at2759"/>
<dbReference type="Proteomes" id="UP000650833">
    <property type="component" value="Unassembled WGS sequence"/>
</dbReference>
<evidence type="ECO:0000313" key="3">
    <source>
        <dbReference type="Proteomes" id="UP000650833"/>
    </source>
</evidence>
<evidence type="ECO:0008006" key="4">
    <source>
        <dbReference type="Google" id="ProtNLM"/>
    </source>
</evidence>
<dbReference type="PANTHER" id="PTHR36124:SF1">
    <property type="entry name" value="ER-BOUND OXYGENASE MPAB_MPAB'_RUBBER OXYGENASE CATALYTIC DOMAIN-CONTAINING PROTEIN"/>
    <property type="match status" value="1"/>
</dbReference>
<reference evidence="2" key="1">
    <citation type="submission" date="2020-12" db="EMBL/GenBank/DDBJ databases">
        <title>Metabolic potential, ecology and presence of endohyphal bacteria is reflected in genomic diversity of Mucoromycotina.</title>
        <authorList>
            <person name="Muszewska A."/>
            <person name="Okrasinska A."/>
            <person name="Steczkiewicz K."/>
            <person name="Drgas O."/>
            <person name="Orlowska M."/>
            <person name="Perlinska-Lenart U."/>
            <person name="Aleksandrzak-Piekarczyk T."/>
            <person name="Szatraj K."/>
            <person name="Zielenkiewicz U."/>
            <person name="Pilsyk S."/>
            <person name="Malc E."/>
            <person name="Mieczkowski P."/>
            <person name="Kruszewska J.S."/>
            <person name="Biernat P."/>
            <person name="Pawlowska J."/>
        </authorList>
    </citation>
    <scope>NUCLEOTIDE SEQUENCE</scope>
    <source>
        <strain evidence="2">CBS 226.32</strain>
    </source>
</reference>
<dbReference type="GO" id="GO:0016491">
    <property type="term" value="F:oxidoreductase activity"/>
    <property type="evidence" value="ECO:0007669"/>
    <property type="project" value="InterPro"/>
</dbReference>
<dbReference type="InterPro" id="IPR046366">
    <property type="entry name" value="MPAB"/>
</dbReference>
<organism evidence="2 3">
    <name type="scientific">Mucor plumbeus</name>
    <dbReference type="NCBI Taxonomy" id="97098"/>
    <lineage>
        <taxon>Eukaryota</taxon>
        <taxon>Fungi</taxon>
        <taxon>Fungi incertae sedis</taxon>
        <taxon>Mucoromycota</taxon>
        <taxon>Mucoromycotina</taxon>
        <taxon>Mucoromycetes</taxon>
        <taxon>Mucorales</taxon>
        <taxon>Mucorineae</taxon>
        <taxon>Mucoraceae</taxon>
        <taxon>Mucor</taxon>
    </lineage>
</organism>
<keyword evidence="1" id="KW-1133">Transmembrane helix</keyword>
<keyword evidence="3" id="KW-1185">Reference proteome</keyword>
<sequence>MENITNTLQNWIQENDPTSQIETLVSKLTGFLEGAQQKETKFILSAAAGGSILLLYLATVRHLRYKNINSIRKKYPNPQDILNNIEFAREIASITVKKEFPFLSRESTELALFKTFSIPTISKLLVATGEFKKDANRRAEDTELILMEITETYSRIQKQLGKDSNTSEEDIKAQWKRPDMALARLNELHGKYNILNDDYLYTLSLFIFEPVSWINRYEWRQLDEREINAMFRVWYDVGVGMKLQDIPDTPEKMLAFKNKYAEEHIKYAPTNWKCGEPTFRHLLSGIPSFVREPIYKFGLYVLSSVLDTADAKAFQLPQESQILTFLFKSILTSRAFFIRNFMLPRSAFISRTAFYPNKEGKYVPEFFNYKPHIYKDGYSISELGPEKYGNNIANLKCPVMH</sequence>
<comment type="caution">
    <text evidence="2">The sequence shown here is derived from an EMBL/GenBank/DDBJ whole genome shotgun (WGS) entry which is preliminary data.</text>
</comment>